<feature type="compositionally biased region" description="Polar residues" evidence="5">
    <location>
        <begin position="500"/>
        <end position="515"/>
    </location>
</feature>
<dbReference type="SUPFAM" id="SSF57850">
    <property type="entry name" value="RING/U-box"/>
    <property type="match status" value="1"/>
</dbReference>
<organism evidence="7 8">
    <name type="scientific">Cyanidioschyzon merolae (strain NIES-3377 / 10D)</name>
    <name type="common">Unicellular red alga</name>
    <dbReference type="NCBI Taxonomy" id="280699"/>
    <lineage>
        <taxon>Eukaryota</taxon>
        <taxon>Rhodophyta</taxon>
        <taxon>Bangiophyceae</taxon>
        <taxon>Cyanidiales</taxon>
        <taxon>Cyanidiaceae</taxon>
        <taxon>Cyanidioschyzon</taxon>
    </lineage>
</organism>
<keyword evidence="8" id="KW-1185">Reference proteome</keyword>
<dbReference type="InterPro" id="IPR053238">
    <property type="entry name" value="RING-H2_zinc_finger"/>
</dbReference>
<dbReference type="STRING" id="280699.M1UTF7"/>
<dbReference type="Proteomes" id="UP000007014">
    <property type="component" value="Chromosome 13"/>
</dbReference>
<reference evidence="7 8" key="1">
    <citation type="journal article" date="2004" name="Nature">
        <title>Genome sequence of the ultrasmall unicellular red alga Cyanidioschyzon merolae 10D.</title>
        <authorList>
            <person name="Matsuzaki M."/>
            <person name="Misumi O."/>
            <person name="Shin-i T."/>
            <person name="Maruyama S."/>
            <person name="Takahara M."/>
            <person name="Miyagishima S."/>
            <person name="Mori T."/>
            <person name="Nishida K."/>
            <person name="Yagisawa F."/>
            <person name="Nishida K."/>
            <person name="Yoshida Y."/>
            <person name="Nishimura Y."/>
            <person name="Nakao S."/>
            <person name="Kobayashi T."/>
            <person name="Momoyama Y."/>
            <person name="Higashiyama T."/>
            <person name="Minoda A."/>
            <person name="Sano M."/>
            <person name="Nomoto H."/>
            <person name="Oishi K."/>
            <person name="Hayashi H."/>
            <person name="Ohta F."/>
            <person name="Nishizaka S."/>
            <person name="Haga S."/>
            <person name="Miura S."/>
            <person name="Morishita T."/>
            <person name="Kabeya Y."/>
            <person name="Terasawa K."/>
            <person name="Suzuki Y."/>
            <person name="Ishii Y."/>
            <person name="Asakawa S."/>
            <person name="Takano H."/>
            <person name="Ohta N."/>
            <person name="Kuroiwa H."/>
            <person name="Tanaka K."/>
            <person name="Shimizu N."/>
            <person name="Sugano S."/>
            <person name="Sato N."/>
            <person name="Nozaki H."/>
            <person name="Ogasawara N."/>
            <person name="Kohara Y."/>
            <person name="Kuroiwa T."/>
        </authorList>
    </citation>
    <scope>NUCLEOTIDE SEQUENCE [LARGE SCALE GENOMIC DNA]</scope>
    <source>
        <strain evidence="7 8">10D</strain>
    </source>
</reference>
<dbReference type="PROSITE" id="PS50089">
    <property type="entry name" value="ZF_RING_2"/>
    <property type="match status" value="1"/>
</dbReference>
<evidence type="ECO:0000256" key="5">
    <source>
        <dbReference type="SAM" id="MobiDB-lite"/>
    </source>
</evidence>
<dbReference type="InterPro" id="IPR013083">
    <property type="entry name" value="Znf_RING/FYVE/PHD"/>
</dbReference>
<dbReference type="RefSeq" id="XP_005537112.1">
    <property type="nucleotide sequence ID" value="XM_005537055.1"/>
</dbReference>
<dbReference type="KEGG" id="cme:CYME_CMM236C"/>
<evidence type="ECO:0000256" key="2">
    <source>
        <dbReference type="ARBA" id="ARBA00022771"/>
    </source>
</evidence>
<dbReference type="PANTHER" id="PTHR14155:SF627">
    <property type="entry name" value="OS06G0192800 PROTEIN"/>
    <property type="match status" value="1"/>
</dbReference>
<evidence type="ECO:0000313" key="7">
    <source>
        <dbReference type="EMBL" id="BAM81076.1"/>
    </source>
</evidence>
<sequence>MELVVTRDGFGDSEQSTPLTAVRPDTTCNEDVDEVTGQVGPAPASEPEKFWVHLGQLLGAFGSFRVLTEFLHRFLEAEASIAGTASHSTSAPCSCTEAVRSAGQHASSQSCCMHGTGSRFRMSLRRYRNWLVPLTACDLENELDAISPEPAAARLGNTAPLYSAGQENPSAQISDVFIQKKARNRYLQWVRLRAWLQERLISCAHMRLPSFAPRWSEFSMENLPSFENIRKSLFLMNWRCMWSSLPESAVTVGTRRPADHRDSLIFTCWFSKKDTITEKSCRKKRLWSSRLLWRAQTTNDGFTRIHGATRSSRCSASESVPKSAELDRDANTSERMCDGDPTPPQPASVAMHSSPQVQHEQEDARQLRWLYRLPWTQRKWIWCETDESTHPGAEGSRATGNNQNARSIETWRVLDSLSLDLNRVSSWLTARRLSSTFEEWDADEEPPLDPSAPLIISAARSSTAEDDSPRFNLLHGVTETAADTQESIQADTQLDAANHHQGNSPGSLRSASAGQSRMRMEFTSDEHTVFQDDSSASGSRVPRHLREPIQRLTMNLHFLLDNPHLNVAPYERLANMGSSSFDDLSALDHAQRHLGNVENLRTHSGLDPETIERYTLVGSVTEEGIPVIGTLNPGPLDLEHSSTWNSNDDSGADNANQVTRMASDAARVSAPGECCCVVCLEPMRRAEIVRILPCCHFYHKDCVDRWLQRHKRCPVCNGDIEQLALAFSDPSAGCDSGTQGANGSARVAIRGGHAASRRDRLRRRYRAGDRAPSPALFFPNEDPLDLIEADGAWWDWFQGPAPHELE</sequence>
<feature type="domain" description="RING-type" evidence="6">
    <location>
        <begin position="676"/>
        <end position="717"/>
    </location>
</feature>
<dbReference type="OrthoDB" id="8062037at2759"/>
<feature type="region of interest" description="Disordered" evidence="5">
    <location>
        <begin position="313"/>
        <end position="353"/>
    </location>
</feature>
<feature type="region of interest" description="Disordered" evidence="5">
    <location>
        <begin position="497"/>
        <end position="518"/>
    </location>
</feature>
<reference evidence="7 8" key="2">
    <citation type="journal article" date="2007" name="BMC Biol.">
        <title>A 100%-complete sequence reveals unusually simple genomic features in the hot-spring red alga Cyanidioschyzon merolae.</title>
        <authorList>
            <person name="Nozaki H."/>
            <person name="Takano H."/>
            <person name="Misumi O."/>
            <person name="Terasawa K."/>
            <person name="Matsuzaki M."/>
            <person name="Maruyama S."/>
            <person name="Nishida K."/>
            <person name="Yagisawa F."/>
            <person name="Yoshida Y."/>
            <person name="Fujiwara T."/>
            <person name="Takio S."/>
            <person name="Tamura K."/>
            <person name="Chung S.J."/>
            <person name="Nakamura S."/>
            <person name="Kuroiwa H."/>
            <person name="Tanaka K."/>
            <person name="Sato N."/>
            <person name="Kuroiwa T."/>
        </authorList>
    </citation>
    <scope>NUCLEOTIDE SEQUENCE [LARGE SCALE GENOMIC DNA]</scope>
    <source>
        <strain evidence="7 8">10D</strain>
    </source>
</reference>
<dbReference type="InterPro" id="IPR001841">
    <property type="entry name" value="Znf_RING"/>
</dbReference>
<evidence type="ECO:0000259" key="6">
    <source>
        <dbReference type="PROSITE" id="PS50089"/>
    </source>
</evidence>
<evidence type="ECO:0000313" key="8">
    <source>
        <dbReference type="Proteomes" id="UP000007014"/>
    </source>
</evidence>
<proteinExistence type="predicted"/>
<keyword evidence="2 4" id="KW-0863">Zinc-finger</keyword>
<name>M1UTF7_CYAM1</name>
<accession>M1UTF7</accession>
<dbReference type="PANTHER" id="PTHR14155">
    <property type="entry name" value="RING FINGER DOMAIN-CONTAINING"/>
    <property type="match status" value="1"/>
</dbReference>
<dbReference type="Gramene" id="CMM236CT">
    <property type="protein sequence ID" value="CMM236CT"/>
    <property type="gene ID" value="CMM236C"/>
</dbReference>
<dbReference type="AlphaFoldDB" id="M1UTF7"/>
<protein>
    <recommendedName>
        <fullName evidence="6">RING-type domain-containing protein</fullName>
    </recommendedName>
</protein>
<dbReference type="GeneID" id="16994948"/>
<dbReference type="Gene3D" id="3.30.40.10">
    <property type="entry name" value="Zinc/RING finger domain, C3HC4 (zinc finger)"/>
    <property type="match status" value="1"/>
</dbReference>
<gene>
    <name evidence="7" type="ORF">CYME_CMM236C</name>
</gene>
<dbReference type="SMART" id="SM00184">
    <property type="entry name" value="RING"/>
    <property type="match status" value="1"/>
</dbReference>
<dbReference type="EMBL" id="AP006495">
    <property type="protein sequence ID" value="BAM81076.1"/>
    <property type="molecule type" value="Genomic_DNA"/>
</dbReference>
<evidence type="ECO:0000256" key="1">
    <source>
        <dbReference type="ARBA" id="ARBA00022723"/>
    </source>
</evidence>
<dbReference type="Pfam" id="PF13639">
    <property type="entry name" value="zf-RING_2"/>
    <property type="match status" value="1"/>
</dbReference>
<evidence type="ECO:0000256" key="4">
    <source>
        <dbReference type="PROSITE-ProRule" id="PRU00175"/>
    </source>
</evidence>
<feature type="compositionally biased region" description="Basic and acidic residues" evidence="5">
    <location>
        <begin position="324"/>
        <end position="338"/>
    </location>
</feature>
<keyword evidence="3" id="KW-0862">Zinc</keyword>
<dbReference type="HOGENOM" id="CLU_349638_0_0_1"/>
<dbReference type="CDD" id="cd16454">
    <property type="entry name" value="RING-H2_PA-TM-RING"/>
    <property type="match status" value="1"/>
</dbReference>
<keyword evidence="1" id="KW-0479">Metal-binding</keyword>
<dbReference type="GO" id="GO:0008270">
    <property type="term" value="F:zinc ion binding"/>
    <property type="evidence" value="ECO:0007669"/>
    <property type="project" value="UniProtKB-KW"/>
</dbReference>
<dbReference type="eggNOG" id="KOG0800">
    <property type="taxonomic scope" value="Eukaryota"/>
</dbReference>
<evidence type="ECO:0000256" key="3">
    <source>
        <dbReference type="ARBA" id="ARBA00022833"/>
    </source>
</evidence>
<feature type="region of interest" description="Disordered" evidence="5">
    <location>
        <begin position="1"/>
        <end position="20"/>
    </location>
</feature>